<name>A0A9D1JNF0_9BACT</name>
<evidence type="ECO:0000256" key="1">
    <source>
        <dbReference type="ARBA" id="ARBA00006227"/>
    </source>
</evidence>
<reference evidence="6" key="2">
    <citation type="journal article" date="2021" name="PeerJ">
        <title>Extensive microbial diversity within the chicken gut microbiome revealed by metagenomics and culture.</title>
        <authorList>
            <person name="Gilroy R."/>
            <person name="Ravi A."/>
            <person name="Getino M."/>
            <person name="Pursley I."/>
            <person name="Horton D.L."/>
            <person name="Alikhan N.F."/>
            <person name="Baker D."/>
            <person name="Gharbi K."/>
            <person name="Hall N."/>
            <person name="Watson M."/>
            <person name="Adriaenssens E.M."/>
            <person name="Foster-Nyarko E."/>
            <person name="Jarju S."/>
            <person name="Secka A."/>
            <person name="Antonio M."/>
            <person name="Oren A."/>
            <person name="Chaudhuri R.R."/>
            <person name="La Ragione R."/>
            <person name="Hildebrand F."/>
            <person name="Pallen M.J."/>
        </authorList>
    </citation>
    <scope>NUCLEOTIDE SEQUENCE</scope>
    <source>
        <strain evidence="6">6276</strain>
    </source>
</reference>
<gene>
    <name evidence="5 6" type="primary">rplM</name>
    <name evidence="6" type="ORF">IAC10_07475</name>
</gene>
<dbReference type="Pfam" id="PF00572">
    <property type="entry name" value="Ribosomal_L13"/>
    <property type="match status" value="1"/>
</dbReference>
<evidence type="ECO:0000256" key="3">
    <source>
        <dbReference type="ARBA" id="ARBA00023274"/>
    </source>
</evidence>
<dbReference type="Gene3D" id="3.90.1180.10">
    <property type="entry name" value="Ribosomal protein L13"/>
    <property type="match status" value="1"/>
</dbReference>
<sequence length="145" mass="16271">MKTYSAKPLEVERKWYLIDAEDEILGRLAVRIANILRGKHKPEYTPNVDTGDFVIVINADKVRVTGNKETDKIYYHHTGYPGGLKSASFKELMEKDGTLALEKAVKGMLQHNTLGAQQLTKLKIYAGSEHPHAAQKPIVLEKEAK</sequence>
<dbReference type="CDD" id="cd00392">
    <property type="entry name" value="Ribosomal_L13"/>
    <property type="match status" value="1"/>
</dbReference>
<dbReference type="InterPro" id="IPR005822">
    <property type="entry name" value="Ribosomal_uL13"/>
</dbReference>
<comment type="caution">
    <text evidence="6">The sequence shown here is derived from an EMBL/GenBank/DDBJ whole genome shotgun (WGS) entry which is preliminary data.</text>
</comment>
<dbReference type="FunFam" id="3.90.1180.10:FF:000001">
    <property type="entry name" value="50S ribosomal protein L13"/>
    <property type="match status" value="1"/>
</dbReference>
<evidence type="ECO:0000256" key="2">
    <source>
        <dbReference type="ARBA" id="ARBA00022980"/>
    </source>
</evidence>
<comment type="similarity">
    <text evidence="1 5">Belongs to the universal ribosomal protein uL13 family.</text>
</comment>
<dbReference type="Proteomes" id="UP000823928">
    <property type="component" value="Unassembled WGS sequence"/>
</dbReference>
<dbReference type="NCBIfam" id="TIGR01066">
    <property type="entry name" value="rplM_bact"/>
    <property type="match status" value="1"/>
</dbReference>
<protein>
    <recommendedName>
        <fullName evidence="4 5">Large ribosomal subunit protein uL13</fullName>
    </recommendedName>
</protein>
<keyword evidence="3 5" id="KW-0687">Ribonucleoprotein</keyword>
<evidence type="ECO:0000313" key="6">
    <source>
        <dbReference type="EMBL" id="HIS36454.1"/>
    </source>
</evidence>
<dbReference type="GO" id="GO:0022625">
    <property type="term" value="C:cytosolic large ribosomal subunit"/>
    <property type="evidence" value="ECO:0007669"/>
    <property type="project" value="TreeGrafter"/>
</dbReference>
<proteinExistence type="inferred from homology"/>
<dbReference type="GO" id="GO:0003729">
    <property type="term" value="F:mRNA binding"/>
    <property type="evidence" value="ECO:0007669"/>
    <property type="project" value="UniProtKB-ARBA"/>
</dbReference>
<dbReference type="PANTHER" id="PTHR11545:SF2">
    <property type="entry name" value="LARGE RIBOSOMAL SUBUNIT PROTEIN UL13M"/>
    <property type="match status" value="1"/>
</dbReference>
<dbReference type="PIRSF" id="PIRSF002181">
    <property type="entry name" value="Ribosomal_L13"/>
    <property type="match status" value="1"/>
</dbReference>
<evidence type="ECO:0000256" key="5">
    <source>
        <dbReference type="HAMAP-Rule" id="MF_01366"/>
    </source>
</evidence>
<dbReference type="AlphaFoldDB" id="A0A9D1JNF0"/>
<dbReference type="HAMAP" id="MF_01366">
    <property type="entry name" value="Ribosomal_uL13"/>
    <property type="match status" value="1"/>
</dbReference>
<reference evidence="6" key="1">
    <citation type="submission" date="2020-10" db="EMBL/GenBank/DDBJ databases">
        <authorList>
            <person name="Gilroy R."/>
        </authorList>
    </citation>
    <scope>NUCLEOTIDE SEQUENCE</scope>
    <source>
        <strain evidence="6">6276</strain>
    </source>
</reference>
<dbReference type="GO" id="GO:0006412">
    <property type="term" value="P:translation"/>
    <property type="evidence" value="ECO:0007669"/>
    <property type="project" value="UniProtKB-UniRule"/>
</dbReference>
<dbReference type="GO" id="GO:0017148">
    <property type="term" value="P:negative regulation of translation"/>
    <property type="evidence" value="ECO:0007669"/>
    <property type="project" value="TreeGrafter"/>
</dbReference>
<evidence type="ECO:0000313" key="7">
    <source>
        <dbReference type="Proteomes" id="UP000823928"/>
    </source>
</evidence>
<comment type="function">
    <text evidence="5">This protein is one of the early assembly proteins of the 50S ribosomal subunit, although it is not seen to bind rRNA by itself. It is important during the early stages of 50S assembly.</text>
</comment>
<organism evidence="6 7">
    <name type="scientific">Candidatus Scatousia excrementigallinarum</name>
    <dbReference type="NCBI Taxonomy" id="2840935"/>
    <lineage>
        <taxon>Bacteria</taxon>
        <taxon>Candidatus Scatousia</taxon>
    </lineage>
</organism>
<dbReference type="InterPro" id="IPR005823">
    <property type="entry name" value="Ribosomal_uL13_bac-type"/>
</dbReference>
<evidence type="ECO:0000256" key="4">
    <source>
        <dbReference type="ARBA" id="ARBA00035201"/>
    </source>
</evidence>
<dbReference type="EMBL" id="DVIU01000146">
    <property type="protein sequence ID" value="HIS36454.1"/>
    <property type="molecule type" value="Genomic_DNA"/>
</dbReference>
<dbReference type="PANTHER" id="PTHR11545">
    <property type="entry name" value="RIBOSOMAL PROTEIN L13"/>
    <property type="match status" value="1"/>
</dbReference>
<dbReference type="SUPFAM" id="SSF52161">
    <property type="entry name" value="Ribosomal protein L13"/>
    <property type="match status" value="1"/>
</dbReference>
<comment type="subunit">
    <text evidence="5">Part of the 50S ribosomal subunit.</text>
</comment>
<keyword evidence="2 5" id="KW-0689">Ribosomal protein</keyword>
<dbReference type="GO" id="GO:0003735">
    <property type="term" value="F:structural constituent of ribosome"/>
    <property type="evidence" value="ECO:0007669"/>
    <property type="project" value="InterPro"/>
</dbReference>
<dbReference type="InterPro" id="IPR036899">
    <property type="entry name" value="Ribosomal_uL13_sf"/>
</dbReference>
<accession>A0A9D1JNF0</accession>